<dbReference type="RefSeq" id="WP_146397551.1">
    <property type="nucleotide sequence ID" value="NZ_SJPQ01000001.1"/>
</dbReference>
<evidence type="ECO:0000256" key="8">
    <source>
        <dbReference type="ARBA" id="ARBA00031559"/>
    </source>
</evidence>
<sequence>MTRILLTAFGPYDQWRENASWLAVQELTRETPESVDLTTRLYPVDFAEARQRMASDLAAGFDASIHLGQAPGKGVIALEAIGLNVARDRGVAADEAPMLEPDGPPAYRSALPLGEWARMLRDAGAPAEVSFHAGEYLCNAALYWSHHFTRDRPMQHGSVFVHVPLDTSQVVAAGRDLPSLPSAITALAVRMMIERLALAPVTEIA</sequence>
<keyword evidence="5 9" id="KW-0378">Hydrolase</keyword>
<dbReference type="GO" id="GO:0006508">
    <property type="term" value="P:proteolysis"/>
    <property type="evidence" value="ECO:0007669"/>
    <property type="project" value="UniProtKB-KW"/>
</dbReference>
<evidence type="ECO:0000256" key="2">
    <source>
        <dbReference type="ARBA" id="ARBA00019191"/>
    </source>
</evidence>
<dbReference type="PANTHER" id="PTHR23402">
    <property type="entry name" value="PROTEASE FAMILY C15 PYROGLUTAMYL-PEPTIDASE I-RELATED"/>
    <property type="match status" value="1"/>
</dbReference>
<accession>A0A5C5ZU30</accession>
<evidence type="ECO:0000256" key="3">
    <source>
        <dbReference type="ARBA" id="ARBA00022490"/>
    </source>
</evidence>
<keyword evidence="3" id="KW-0963">Cytoplasm</keyword>
<dbReference type="PANTHER" id="PTHR23402:SF1">
    <property type="entry name" value="PYROGLUTAMYL-PEPTIDASE I"/>
    <property type="match status" value="1"/>
</dbReference>
<dbReference type="PRINTS" id="PR00706">
    <property type="entry name" value="PYROGLUPTASE"/>
</dbReference>
<dbReference type="InterPro" id="IPR000816">
    <property type="entry name" value="Peptidase_C15"/>
</dbReference>
<dbReference type="InterPro" id="IPR016125">
    <property type="entry name" value="Peptidase_C15-like"/>
</dbReference>
<dbReference type="EMBL" id="SJPQ01000001">
    <property type="protein sequence ID" value="TWT90567.1"/>
    <property type="molecule type" value="Genomic_DNA"/>
</dbReference>
<comment type="similarity">
    <text evidence="1">Belongs to the peptidase C15 family.</text>
</comment>
<evidence type="ECO:0000256" key="5">
    <source>
        <dbReference type="ARBA" id="ARBA00022801"/>
    </source>
</evidence>
<dbReference type="Pfam" id="PF01470">
    <property type="entry name" value="Peptidase_C15"/>
    <property type="match status" value="1"/>
</dbReference>
<evidence type="ECO:0000256" key="6">
    <source>
        <dbReference type="ARBA" id="ARBA00022807"/>
    </source>
</evidence>
<gene>
    <name evidence="9" type="primary">pcp</name>
    <name evidence="9" type="ORF">Mal64_09600</name>
</gene>
<evidence type="ECO:0000256" key="7">
    <source>
        <dbReference type="ARBA" id="ARBA00030836"/>
    </source>
</evidence>
<name>A0A5C5ZU30_9BACT</name>
<dbReference type="Proteomes" id="UP000315440">
    <property type="component" value="Unassembled WGS sequence"/>
</dbReference>
<keyword evidence="6" id="KW-0788">Thiol protease</keyword>
<keyword evidence="10" id="KW-1185">Reference proteome</keyword>
<dbReference type="InterPro" id="IPR036440">
    <property type="entry name" value="Peptidase_C15-like_sf"/>
</dbReference>
<dbReference type="SUPFAM" id="SSF53182">
    <property type="entry name" value="Pyrrolidone carboxyl peptidase (pyroglutamate aminopeptidase)"/>
    <property type="match status" value="1"/>
</dbReference>
<dbReference type="OrthoDB" id="9779738at2"/>
<dbReference type="PIRSF" id="PIRSF015592">
    <property type="entry name" value="Prld-crbxl_pptds"/>
    <property type="match status" value="1"/>
</dbReference>
<dbReference type="Gene3D" id="3.40.630.20">
    <property type="entry name" value="Peptidase C15, pyroglutamyl peptidase I-like"/>
    <property type="match status" value="1"/>
</dbReference>
<evidence type="ECO:0000256" key="1">
    <source>
        <dbReference type="ARBA" id="ARBA00006641"/>
    </source>
</evidence>
<evidence type="ECO:0000313" key="10">
    <source>
        <dbReference type="Proteomes" id="UP000315440"/>
    </source>
</evidence>
<organism evidence="9 10">
    <name type="scientific">Pseudobythopirellula maris</name>
    <dbReference type="NCBI Taxonomy" id="2527991"/>
    <lineage>
        <taxon>Bacteria</taxon>
        <taxon>Pseudomonadati</taxon>
        <taxon>Planctomycetota</taxon>
        <taxon>Planctomycetia</taxon>
        <taxon>Pirellulales</taxon>
        <taxon>Lacipirellulaceae</taxon>
        <taxon>Pseudobythopirellula</taxon>
    </lineage>
</organism>
<dbReference type="GO" id="GO:0016920">
    <property type="term" value="F:pyroglutamyl-peptidase activity"/>
    <property type="evidence" value="ECO:0007669"/>
    <property type="project" value="InterPro"/>
</dbReference>
<evidence type="ECO:0000313" key="9">
    <source>
        <dbReference type="EMBL" id="TWT90567.1"/>
    </source>
</evidence>
<comment type="caution">
    <text evidence="9">The sequence shown here is derived from an EMBL/GenBank/DDBJ whole genome shotgun (WGS) entry which is preliminary data.</text>
</comment>
<reference evidence="9 10" key="1">
    <citation type="submission" date="2019-02" db="EMBL/GenBank/DDBJ databases">
        <title>Deep-cultivation of Planctomycetes and their phenomic and genomic characterization uncovers novel biology.</title>
        <authorList>
            <person name="Wiegand S."/>
            <person name="Jogler M."/>
            <person name="Boedeker C."/>
            <person name="Pinto D."/>
            <person name="Vollmers J."/>
            <person name="Rivas-Marin E."/>
            <person name="Kohn T."/>
            <person name="Peeters S.H."/>
            <person name="Heuer A."/>
            <person name="Rast P."/>
            <person name="Oberbeckmann S."/>
            <person name="Bunk B."/>
            <person name="Jeske O."/>
            <person name="Meyerdierks A."/>
            <person name="Storesund J.E."/>
            <person name="Kallscheuer N."/>
            <person name="Luecker S."/>
            <person name="Lage O.M."/>
            <person name="Pohl T."/>
            <person name="Merkel B.J."/>
            <person name="Hornburger P."/>
            <person name="Mueller R.-W."/>
            <person name="Bruemmer F."/>
            <person name="Labrenz M."/>
            <person name="Spormann A.M."/>
            <person name="Op Den Camp H."/>
            <person name="Overmann J."/>
            <person name="Amann R."/>
            <person name="Jetten M.S.M."/>
            <person name="Mascher T."/>
            <person name="Medema M.H."/>
            <person name="Devos D.P."/>
            <person name="Kaster A.-K."/>
            <person name="Ovreas L."/>
            <person name="Rohde M."/>
            <person name="Galperin M.Y."/>
            <person name="Jogler C."/>
        </authorList>
    </citation>
    <scope>NUCLEOTIDE SEQUENCE [LARGE SCALE GENOMIC DNA]</scope>
    <source>
        <strain evidence="9 10">Mal64</strain>
    </source>
</reference>
<dbReference type="GO" id="GO:0005829">
    <property type="term" value="C:cytosol"/>
    <property type="evidence" value="ECO:0007669"/>
    <property type="project" value="InterPro"/>
</dbReference>
<dbReference type="AlphaFoldDB" id="A0A5C5ZU30"/>
<evidence type="ECO:0000256" key="4">
    <source>
        <dbReference type="ARBA" id="ARBA00022670"/>
    </source>
</evidence>
<proteinExistence type="inferred from homology"/>
<keyword evidence="4" id="KW-0645">Protease</keyword>
<protein>
    <recommendedName>
        <fullName evidence="2">Pyrrolidone-carboxylate peptidase</fullName>
    </recommendedName>
    <alternativeName>
        <fullName evidence="7">5-oxoprolyl-peptidase</fullName>
    </alternativeName>
    <alternativeName>
        <fullName evidence="8">Pyroglutamyl-peptidase I</fullName>
    </alternativeName>
</protein>